<protein>
    <submittedName>
        <fullName evidence="6">Alkyl sulfatase dimerization domain-containing protein</fullName>
    </submittedName>
</protein>
<evidence type="ECO:0000313" key="7">
    <source>
        <dbReference type="Proteomes" id="UP001224392"/>
    </source>
</evidence>
<sequence>MVPSKRSPTLANNLRLLALPLILLISACTPRQEPPQTDYFSAASQHTLQRNHSLTQQLALEDQRDFEQARRGLIATPPSLIVESSDGRRIWSQDDYRFIRGESPDTVNPSLWRQAALNNIHGLFEVAPGIYQLRGFDLANMTLIQGETGWIVVDPLTSTETARAALDFAFKHLPRKPVTALIYTHSHIDHFGGTLGVTSGMSLDDNSLRVIAPQGFMAEATSENILAGIAMGRRASYMYGRHLERSPTGHIDTGLGKEPALGQFGLKQPTETVPREGLQTRIDGVQFEFFDVSGSEAPAELVFYLPQHKAFCGAEVVSRNLHNVYTLRGAKVRDALAWSRHIDRMKQHAGEAEVLFASHHWPVWDNAAIQSFLAGQRDTYKYIHDQTLRLANQGATAAEIAEQIRLPDALQSRFANRGYYGTVSHNVKAVYQHYFGWYDGNPANLNPLPPAESASRYVALMGGAETVIQRASEAFEAGEYRWAAEILNHVVFDQPDHEQARDLLAGVYEQLGFQAESGPWRDTYLSAAQELRHGVMAAVSPLQGATELLRQTPVPRFLDSLATRLNGPKAADRHLTIKLVIADRKERYLIEVANGVLHHRVTSESAPADATLRVSHDFFIRILTGSVGLGEALTSDEASVEGRILRLVEFLGLLDKPDGNFAIVTP</sequence>
<dbReference type="InterPro" id="IPR038536">
    <property type="entry name" value="Alkyl/aryl-sulf_dimr_sf"/>
</dbReference>
<comment type="caution">
    <text evidence="6">The sequence shown here is derived from an EMBL/GenBank/DDBJ whole genome shotgun (WGS) entry which is preliminary data.</text>
</comment>
<dbReference type="InterPro" id="IPR036866">
    <property type="entry name" value="RibonucZ/Hydroxyglut_hydro"/>
</dbReference>
<dbReference type="PANTHER" id="PTHR43223:SF1">
    <property type="entry name" value="ALKYL_ARYL-SULFATASE BDS1"/>
    <property type="match status" value="1"/>
</dbReference>
<keyword evidence="3" id="KW-0862">Zinc</keyword>
<dbReference type="SUPFAM" id="SSF56281">
    <property type="entry name" value="Metallo-hydrolase/oxidoreductase"/>
    <property type="match status" value="1"/>
</dbReference>
<dbReference type="Gene3D" id="3.60.15.30">
    <property type="entry name" value="Metallo-beta-lactamase domain"/>
    <property type="match status" value="1"/>
</dbReference>
<dbReference type="InterPro" id="IPR044097">
    <property type="entry name" value="Bds1/SdsA1_MBL-fold"/>
</dbReference>
<evidence type="ECO:0000256" key="4">
    <source>
        <dbReference type="ARBA" id="ARBA00033751"/>
    </source>
</evidence>
<name>A0ABQ6M170_9GAMM</name>
<dbReference type="Pfam" id="PF00753">
    <property type="entry name" value="Lactamase_B"/>
    <property type="match status" value="1"/>
</dbReference>
<reference evidence="6 7" key="1">
    <citation type="submission" date="2023-04" db="EMBL/GenBank/DDBJ databases">
        <title>Marinobulbifer ophiurae gen. nov., sp. Nov., isolate from tissue of brittle star Ophioplocus japonicus.</title>
        <authorList>
            <person name="Kawano K."/>
            <person name="Sawayama S."/>
            <person name="Nakagawa S."/>
        </authorList>
    </citation>
    <scope>NUCLEOTIDE SEQUENCE [LARGE SCALE GENOMIC DNA]</scope>
    <source>
        <strain evidence="6 7">NKW57</strain>
    </source>
</reference>
<proteinExistence type="inferred from homology"/>
<dbReference type="Pfam" id="PF14863">
    <property type="entry name" value="Alkyl_sulf_dimr"/>
    <property type="match status" value="1"/>
</dbReference>
<gene>
    <name evidence="6" type="ORF">MNKW57_23920</name>
</gene>
<dbReference type="InterPro" id="IPR036527">
    <property type="entry name" value="SCP2_sterol-bd_dom_sf"/>
</dbReference>
<keyword evidence="1" id="KW-0479">Metal-binding</keyword>
<dbReference type="InterPro" id="IPR052195">
    <property type="entry name" value="Bact_Alkyl/Aryl-Sulfatase"/>
</dbReference>
<evidence type="ECO:0000256" key="2">
    <source>
        <dbReference type="ARBA" id="ARBA00022801"/>
    </source>
</evidence>
<dbReference type="SUPFAM" id="SSF55718">
    <property type="entry name" value="SCP-like"/>
    <property type="match status" value="1"/>
</dbReference>
<dbReference type="RefSeq" id="WP_285764686.1">
    <property type="nucleotide sequence ID" value="NZ_BSYJ01000005.1"/>
</dbReference>
<dbReference type="Proteomes" id="UP001224392">
    <property type="component" value="Unassembled WGS sequence"/>
</dbReference>
<dbReference type="PROSITE" id="PS51257">
    <property type="entry name" value="PROKAR_LIPOPROTEIN"/>
    <property type="match status" value="1"/>
</dbReference>
<organism evidence="6 7">
    <name type="scientific">Biformimicrobium ophioploci</name>
    <dbReference type="NCBI Taxonomy" id="3036711"/>
    <lineage>
        <taxon>Bacteria</taxon>
        <taxon>Pseudomonadati</taxon>
        <taxon>Pseudomonadota</taxon>
        <taxon>Gammaproteobacteria</taxon>
        <taxon>Cellvibrionales</taxon>
        <taxon>Microbulbiferaceae</taxon>
        <taxon>Biformimicrobium</taxon>
    </lineage>
</organism>
<keyword evidence="2" id="KW-0378">Hydrolase</keyword>
<dbReference type="EMBL" id="BSYJ01000005">
    <property type="protein sequence ID" value="GMG88071.1"/>
    <property type="molecule type" value="Genomic_DNA"/>
</dbReference>
<dbReference type="InterPro" id="IPR029229">
    <property type="entry name" value="Alkyl_sulf_C"/>
</dbReference>
<dbReference type="CDD" id="cd07710">
    <property type="entry name" value="arylsulfatase_Sdsa1-like_MBL-fold"/>
    <property type="match status" value="1"/>
</dbReference>
<evidence type="ECO:0000313" key="6">
    <source>
        <dbReference type="EMBL" id="GMG88071.1"/>
    </source>
</evidence>
<accession>A0ABQ6M170</accession>
<dbReference type="InterPro" id="IPR001279">
    <property type="entry name" value="Metallo-B-lactamas"/>
</dbReference>
<keyword evidence="7" id="KW-1185">Reference proteome</keyword>
<dbReference type="PANTHER" id="PTHR43223">
    <property type="entry name" value="ALKYL/ARYL-SULFATASE"/>
    <property type="match status" value="1"/>
</dbReference>
<dbReference type="Gene3D" id="1.25.40.880">
    <property type="entry name" value="Alkyl sulfatase, dimerisation domain"/>
    <property type="match status" value="1"/>
</dbReference>
<dbReference type="Gene3D" id="3.30.1050.10">
    <property type="entry name" value="SCP2 sterol-binding domain"/>
    <property type="match status" value="1"/>
</dbReference>
<evidence type="ECO:0000256" key="3">
    <source>
        <dbReference type="ARBA" id="ARBA00022833"/>
    </source>
</evidence>
<evidence type="ECO:0000259" key="5">
    <source>
        <dbReference type="SMART" id="SM00849"/>
    </source>
</evidence>
<dbReference type="SMART" id="SM00849">
    <property type="entry name" value="Lactamase_B"/>
    <property type="match status" value="1"/>
</dbReference>
<dbReference type="Pfam" id="PF14864">
    <property type="entry name" value="Alkyl_sulf_C"/>
    <property type="match status" value="1"/>
</dbReference>
<dbReference type="InterPro" id="IPR029228">
    <property type="entry name" value="Alkyl_sulf_dimr"/>
</dbReference>
<feature type="domain" description="Metallo-beta-lactamase" evidence="5">
    <location>
        <begin position="138"/>
        <end position="360"/>
    </location>
</feature>
<comment type="similarity">
    <text evidence="4">Belongs to the metallo-beta-lactamase superfamily. Type III sulfatase family.</text>
</comment>
<evidence type="ECO:0000256" key="1">
    <source>
        <dbReference type="ARBA" id="ARBA00022723"/>
    </source>
</evidence>